<evidence type="ECO:0000313" key="4">
    <source>
        <dbReference type="Proteomes" id="UP000800094"/>
    </source>
</evidence>
<evidence type="ECO:0000313" key="3">
    <source>
        <dbReference type="EMBL" id="KAF2247527.1"/>
    </source>
</evidence>
<evidence type="ECO:0000256" key="2">
    <source>
        <dbReference type="SAM" id="MobiDB-lite"/>
    </source>
</evidence>
<keyword evidence="4" id="KW-1185">Reference proteome</keyword>
<dbReference type="RefSeq" id="XP_033682531.1">
    <property type="nucleotide sequence ID" value="XM_033829335.1"/>
</dbReference>
<dbReference type="PANTHER" id="PTHR21974">
    <property type="entry name" value="RE15880P"/>
    <property type="match status" value="1"/>
</dbReference>
<protein>
    <submittedName>
        <fullName evidence="3">Uncharacterized protein</fullName>
    </submittedName>
</protein>
<accession>A0A6A6IBE3</accession>
<keyword evidence="1" id="KW-0175">Coiled coil</keyword>
<feature type="coiled-coil region" evidence="1">
    <location>
        <begin position="1"/>
        <end position="59"/>
    </location>
</feature>
<evidence type="ECO:0000256" key="1">
    <source>
        <dbReference type="SAM" id="Coils"/>
    </source>
</evidence>
<dbReference type="GeneID" id="54582665"/>
<feature type="coiled-coil region" evidence="1">
    <location>
        <begin position="117"/>
        <end position="151"/>
    </location>
</feature>
<sequence>MASIEEKIRNAASRNAELLEGIHETDSAPSQLYQQIQYIQDLESQVKKTEKHAADLQKKTASELKDHKKYSESTFRRFAHKASGRKDRFDEKAAKEEREYFNAIQAQKTAEDGLGYVRQLRAEAETTKDKYEAQARRHDELQHELDALYNSIFAGHTPGFPEEDTKENACNEAHRHVQDVNRALERERHVVFLLRQTIGKLNEARRHLDNAHQMSQMDLFGGGTMWSMQKRNHLEHAESAISQVKMLQGQIRQIAPQLADLGPMNIASGSIWTDVVFDNIFTDMEMHDKIKASEAQIDRAGDKCAQQVRQAEEREKRAMDDLREANEQLRRARLELQKAREEAFRRVAGGERILSGGGAQQVPDDAPPAYSA</sequence>
<dbReference type="Proteomes" id="UP000800094">
    <property type="component" value="Unassembled WGS sequence"/>
</dbReference>
<feature type="region of interest" description="Disordered" evidence="2">
    <location>
        <begin position="352"/>
        <end position="372"/>
    </location>
</feature>
<dbReference type="AlphaFoldDB" id="A0A6A6IBE3"/>
<dbReference type="PANTHER" id="PTHR21974:SF2">
    <property type="entry name" value="RE15880P"/>
    <property type="match status" value="1"/>
</dbReference>
<dbReference type="EMBL" id="ML987197">
    <property type="protein sequence ID" value="KAF2247527.1"/>
    <property type="molecule type" value="Genomic_DNA"/>
</dbReference>
<dbReference type="OrthoDB" id="2562743at2759"/>
<feature type="coiled-coil region" evidence="1">
    <location>
        <begin position="305"/>
        <end position="346"/>
    </location>
</feature>
<name>A0A6A6IBE3_9PLEO</name>
<gene>
    <name evidence="3" type="ORF">BU26DRAFT_520656</name>
</gene>
<organism evidence="3 4">
    <name type="scientific">Trematosphaeria pertusa</name>
    <dbReference type="NCBI Taxonomy" id="390896"/>
    <lineage>
        <taxon>Eukaryota</taxon>
        <taxon>Fungi</taxon>
        <taxon>Dikarya</taxon>
        <taxon>Ascomycota</taxon>
        <taxon>Pezizomycotina</taxon>
        <taxon>Dothideomycetes</taxon>
        <taxon>Pleosporomycetidae</taxon>
        <taxon>Pleosporales</taxon>
        <taxon>Massarineae</taxon>
        <taxon>Trematosphaeriaceae</taxon>
        <taxon>Trematosphaeria</taxon>
    </lineage>
</organism>
<proteinExistence type="predicted"/>
<reference evidence="3" key="1">
    <citation type="journal article" date="2020" name="Stud. Mycol.">
        <title>101 Dothideomycetes genomes: a test case for predicting lifestyles and emergence of pathogens.</title>
        <authorList>
            <person name="Haridas S."/>
            <person name="Albert R."/>
            <person name="Binder M."/>
            <person name="Bloem J."/>
            <person name="Labutti K."/>
            <person name="Salamov A."/>
            <person name="Andreopoulos B."/>
            <person name="Baker S."/>
            <person name="Barry K."/>
            <person name="Bills G."/>
            <person name="Bluhm B."/>
            <person name="Cannon C."/>
            <person name="Castanera R."/>
            <person name="Culley D."/>
            <person name="Daum C."/>
            <person name="Ezra D."/>
            <person name="Gonzalez J."/>
            <person name="Henrissat B."/>
            <person name="Kuo A."/>
            <person name="Liang C."/>
            <person name="Lipzen A."/>
            <person name="Lutzoni F."/>
            <person name="Magnuson J."/>
            <person name="Mondo S."/>
            <person name="Nolan M."/>
            <person name="Ohm R."/>
            <person name="Pangilinan J."/>
            <person name="Park H.-J."/>
            <person name="Ramirez L."/>
            <person name="Alfaro M."/>
            <person name="Sun H."/>
            <person name="Tritt A."/>
            <person name="Yoshinaga Y."/>
            <person name="Zwiers L.-H."/>
            <person name="Turgeon B."/>
            <person name="Goodwin S."/>
            <person name="Spatafora J."/>
            <person name="Crous P."/>
            <person name="Grigoriev I."/>
        </authorList>
    </citation>
    <scope>NUCLEOTIDE SEQUENCE</scope>
    <source>
        <strain evidence="3">CBS 122368</strain>
    </source>
</reference>